<proteinExistence type="predicted"/>
<evidence type="ECO:0000313" key="3">
    <source>
        <dbReference type="Proteomes" id="UP000006094"/>
    </source>
</evidence>
<dbReference type="KEGG" id="cad:Curi_c21940"/>
<dbReference type="GO" id="GO:0005576">
    <property type="term" value="C:extracellular region"/>
    <property type="evidence" value="ECO:0007669"/>
    <property type="project" value="InterPro"/>
</dbReference>
<dbReference type="Pfam" id="PF03496">
    <property type="entry name" value="ADPrib_exo_Tox"/>
    <property type="match status" value="1"/>
</dbReference>
<accession>K0B255</accession>
<name>K0B255_GOTA9</name>
<dbReference type="Proteomes" id="UP000006094">
    <property type="component" value="Chromosome"/>
</dbReference>
<evidence type="ECO:0000259" key="1">
    <source>
        <dbReference type="Pfam" id="PF03496"/>
    </source>
</evidence>
<dbReference type="InterPro" id="IPR003540">
    <property type="entry name" value="ADP-ribosyltransferase"/>
</dbReference>
<dbReference type="eggNOG" id="COG2369">
    <property type="taxonomic scope" value="Bacteria"/>
</dbReference>
<keyword evidence="3" id="KW-1185">Reference proteome</keyword>
<protein>
    <recommendedName>
        <fullName evidence="1">ADP ribosyltransferase domain-containing protein</fullName>
    </recommendedName>
</protein>
<reference evidence="2 3" key="1">
    <citation type="journal article" date="2012" name="PLoS ONE">
        <title>The purine-utilizing bacterium Clostridium acidurici 9a: a genome-guided metabolic reconsideration.</title>
        <authorList>
            <person name="Hartwich K."/>
            <person name="Poehlein A."/>
            <person name="Daniel R."/>
        </authorList>
    </citation>
    <scope>NUCLEOTIDE SEQUENCE [LARGE SCALE GENOMIC DNA]</scope>
    <source>
        <strain evidence="3">ATCC 7906 / DSM 604 / BCRC 14475 / CIP 104303 / KCTC 5404 / NCIMB 10678 / 9a</strain>
    </source>
</reference>
<dbReference type="PROSITE" id="PS51996">
    <property type="entry name" value="TR_MART"/>
    <property type="match status" value="1"/>
</dbReference>
<dbReference type="SUPFAM" id="SSF56399">
    <property type="entry name" value="ADP-ribosylation"/>
    <property type="match status" value="1"/>
</dbReference>
<organism evidence="2 3">
    <name type="scientific">Gottschalkia acidurici (strain ATCC 7906 / DSM 604 / BCRC 14475 / CIP 104303 / KCTC 5404 / NCIMB 10678 / 9a)</name>
    <name type="common">Clostridium acidurici</name>
    <dbReference type="NCBI Taxonomy" id="1128398"/>
    <lineage>
        <taxon>Bacteria</taxon>
        <taxon>Bacillati</taxon>
        <taxon>Bacillota</taxon>
        <taxon>Tissierellia</taxon>
        <taxon>Tissierellales</taxon>
        <taxon>Gottschalkiaceae</taxon>
        <taxon>Gottschalkia</taxon>
    </lineage>
</organism>
<gene>
    <name evidence="2" type="ordered locus">Curi_c21940</name>
</gene>
<dbReference type="AlphaFoldDB" id="K0B255"/>
<feature type="domain" description="ADP ribosyltransferase" evidence="1">
    <location>
        <begin position="36"/>
        <end position="198"/>
    </location>
</feature>
<dbReference type="OrthoDB" id="2080332at2"/>
<sequence length="231" mass="27132">MIKHIKRFTNENKYGKLNGEIYDKQKYREFKDISSAKTWGQEYYTDWSEKYKKTMRTSNSILNMGLSGNPIECYCGNTYREINPYLRFGKDDKFSHYRELSHILTLVLGSAPRIPENIVVYRLVGDTFIKKLIENNNKNSCIATQEKAFLSTSLLSDIVNSGEAYTNHKNMLKIYVEKGSVGIYVNTVTFRNEQEILLYPNGYLSMIEYPYFDKRLNKMIYECQLIYLNVL</sequence>
<dbReference type="HOGENOM" id="CLU_1114453_0_0_9"/>
<dbReference type="STRING" id="1128398.Curi_c21940"/>
<dbReference type="Gene3D" id="3.90.176.10">
    <property type="entry name" value="Toxin ADP-ribosyltransferase, Chain A, domain 1"/>
    <property type="match status" value="1"/>
</dbReference>
<dbReference type="EMBL" id="CP003326">
    <property type="protein sequence ID" value="AFS79197.1"/>
    <property type="molecule type" value="Genomic_DNA"/>
</dbReference>
<evidence type="ECO:0000313" key="2">
    <source>
        <dbReference type="EMBL" id="AFS79197.1"/>
    </source>
</evidence>
<dbReference type="RefSeq" id="WP_014968333.1">
    <property type="nucleotide sequence ID" value="NC_018664.1"/>
</dbReference>